<dbReference type="VEuPathDB" id="VectorBase:ASIC016513"/>
<organism evidence="1">
    <name type="scientific">Anopheles sinensis</name>
    <name type="common">Mosquito</name>
    <dbReference type="NCBI Taxonomy" id="74873"/>
    <lineage>
        <taxon>Eukaryota</taxon>
        <taxon>Metazoa</taxon>
        <taxon>Ecdysozoa</taxon>
        <taxon>Arthropoda</taxon>
        <taxon>Hexapoda</taxon>
        <taxon>Insecta</taxon>
        <taxon>Pterygota</taxon>
        <taxon>Neoptera</taxon>
        <taxon>Endopterygota</taxon>
        <taxon>Diptera</taxon>
        <taxon>Nematocera</taxon>
        <taxon>Culicoidea</taxon>
        <taxon>Culicidae</taxon>
        <taxon>Anophelinae</taxon>
        <taxon>Anopheles</taxon>
    </lineage>
</organism>
<evidence type="ECO:0000313" key="2">
    <source>
        <dbReference type="EnsemblMetazoa" id="ASIC016513-PA"/>
    </source>
</evidence>
<evidence type="ECO:0000313" key="1">
    <source>
        <dbReference type="EMBL" id="KFB48390.1"/>
    </source>
</evidence>
<keyword evidence="3" id="KW-1185">Reference proteome</keyword>
<dbReference type="Proteomes" id="UP000030765">
    <property type="component" value="Unassembled WGS sequence"/>
</dbReference>
<accession>A0A084WDU6</accession>
<dbReference type="EMBL" id="KE525340">
    <property type="protein sequence ID" value="KFB48390.1"/>
    <property type="molecule type" value="Genomic_DNA"/>
</dbReference>
<gene>
    <name evidence="1" type="ORF">ZHAS_00016513</name>
</gene>
<dbReference type="EnsemblMetazoa" id="ASIC016513-RA">
    <property type="protein sequence ID" value="ASIC016513-PA"/>
    <property type="gene ID" value="ASIC016513"/>
</dbReference>
<protein>
    <submittedName>
        <fullName evidence="1 2">Acetyl-CoA carboxylase subunit beta</fullName>
    </submittedName>
</protein>
<dbReference type="AlphaFoldDB" id="A0A084WDU6"/>
<proteinExistence type="predicted"/>
<sequence>MDIPGVAEHWELEVNPLMQEMHAAHREDDYFNPQEHFPTKPSKTSSPFRTRVLLGEIVDYPHETTERSDYPSLLATGPLPTMMVPCWAQQFLEPRAVRYRNHSGSSMFQQLYFY</sequence>
<reference evidence="1 3" key="1">
    <citation type="journal article" date="2014" name="BMC Genomics">
        <title>Genome sequence of Anopheles sinensis provides insight into genetics basis of mosquito competence for malaria parasites.</title>
        <authorList>
            <person name="Zhou D."/>
            <person name="Zhang D."/>
            <person name="Ding G."/>
            <person name="Shi L."/>
            <person name="Hou Q."/>
            <person name="Ye Y."/>
            <person name="Xu Y."/>
            <person name="Zhou H."/>
            <person name="Xiong C."/>
            <person name="Li S."/>
            <person name="Yu J."/>
            <person name="Hong S."/>
            <person name="Yu X."/>
            <person name="Zou P."/>
            <person name="Chen C."/>
            <person name="Chang X."/>
            <person name="Wang W."/>
            <person name="Lv Y."/>
            <person name="Sun Y."/>
            <person name="Ma L."/>
            <person name="Shen B."/>
            <person name="Zhu C."/>
        </authorList>
    </citation>
    <scope>NUCLEOTIDE SEQUENCE [LARGE SCALE GENOMIC DNA]</scope>
</reference>
<evidence type="ECO:0000313" key="3">
    <source>
        <dbReference type="Proteomes" id="UP000030765"/>
    </source>
</evidence>
<dbReference type="EMBL" id="ATLV01023072">
    <property type="status" value="NOT_ANNOTATED_CDS"/>
    <property type="molecule type" value="Genomic_DNA"/>
</dbReference>
<name>A0A084WDU6_ANOSI</name>
<reference evidence="2" key="2">
    <citation type="submission" date="2020-05" db="UniProtKB">
        <authorList>
            <consortium name="EnsemblMetazoa"/>
        </authorList>
    </citation>
    <scope>IDENTIFICATION</scope>
</reference>